<dbReference type="Proteomes" id="UP001378592">
    <property type="component" value="Unassembled WGS sequence"/>
</dbReference>
<dbReference type="PROSITE" id="PS00109">
    <property type="entry name" value="PROTEIN_KINASE_TYR"/>
    <property type="match status" value="1"/>
</dbReference>
<evidence type="ECO:0000256" key="1">
    <source>
        <dbReference type="ARBA" id="ARBA00004114"/>
    </source>
</evidence>
<proteinExistence type="predicted"/>
<dbReference type="InterPro" id="IPR008266">
    <property type="entry name" value="Tyr_kinase_AS"/>
</dbReference>
<evidence type="ECO:0000256" key="11">
    <source>
        <dbReference type="ARBA" id="ARBA00023212"/>
    </source>
</evidence>
<evidence type="ECO:0000256" key="16">
    <source>
        <dbReference type="ARBA" id="ARBA00048347"/>
    </source>
</evidence>
<dbReference type="SUPFAM" id="SSF82615">
    <property type="entry name" value="Polo-box domain"/>
    <property type="match status" value="1"/>
</dbReference>
<dbReference type="PROSITE" id="PS50078">
    <property type="entry name" value="POLO_BOX"/>
    <property type="match status" value="1"/>
</dbReference>
<evidence type="ECO:0000259" key="22">
    <source>
        <dbReference type="PROSITE" id="PS51985"/>
    </source>
</evidence>
<dbReference type="InterPro" id="IPR047108">
    <property type="entry name" value="Plk4-like_POLO_box_2_sf"/>
</dbReference>
<evidence type="ECO:0000256" key="9">
    <source>
        <dbReference type="ARBA" id="ARBA00022840"/>
    </source>
</evidence>
<keyword evidence="7 17" id="KW-0547">Nucleotide-binding</keyword>
<dbReference type="Pfam" id="PF00069">
    <property type="entry name" value="Pkinase"/>
    <property type="match status" value="1"/>
</dbReference>
<dbReference type="Pfam" id="PF18409">
    <property type="entry name" value="Plk4_PB2"/>
    <property type="match status" value="1"/>
</dbReference>
<dbReference type="FunFam" id="3.30.200.20:FF:000042">
    <property type="entry name" value="Aurora kinase A"/>
    <property type="match status" value="1"/>
</dbReference>
<evidence type="ECO:0000256" key="10">
    <source>
        <dbReference type="ARBA" id="ARBA00022843"/>
    </source>
</evidence>
<evidence type="ECO:0000259" key="21">
    <source>
        <dbReference type="PROSITE" id="PS51984"/>
    </source>
</evidence>
<comment type="caution">
    <text evidence="23">The sequence shown here is derived from an EMBL/GenBank/DDBJ whole genome shotgun (WGS) entry which is preliminary data.</text>
</comment>
<dbReference type="InterPro" id="IPR033696">
    <property type="entry name" value="POLO_box_Plk4_C"/>
</dbReference>
<evidence type="ECO:0000256" key="5">
    <source>
        <dbReference type="ARBA" id="ARBA00022527"/>
    </source>
</evidence>
<dbReference type="InterPro" id="IPR046437">
    <property type="entry name" value="Ser_Thr-PK_POLO_box_1_sf"/>
</dbReference>
<keyword evidence="4" id="KW-0963">Cytoplasm</keyword>
<keyword evidence="24" id="KW-1185">Reference proteome</keyword>
<dbReference type="Gene3D" id="3.30.1120.120">
    <property type="match status" value="1"/>
</dbReference>
<comment type="catalytic activity">
    <reaction evidence="15">
        <text>L-threonyl-[protein] + ATP = O-phospho-L-threonyl-[protein] + ADP + H(+)</text>
        <dbReference type="Rhea" id="RHEA:46608"/>
        <dbReference type="Rhea" id="RHEA-COMP:11060"/>
        <dbReference type="Rhea" id="RHEA-COMP:11605"/>
        <dbReference type="ChEBI" id="CHEBI:15378"/>
        <dbReference type="ChEBI" id="CHEBI:30013"/>
        <dbReference type="ChEBI" id="CHEBI:30616"/>
        <dbReference type="ChEBI" id="CHEBI:61977"/>
        <dbReference type="ChEBI" id="CHEBI:456216"/>
        <dbReference type="EC" id="2.7.11.21"/>
    </reaction>
</comment>
<dbReference type="InterPro" id="IPR011009">
    <property type="entry name" value="Kinase-like_dom_sf"/>
</dbReference>
<dbReference type="PROSITE" id="PS50011">
    <property type="entry name" value="PROTEIN_KINASE_DOM"/>
    <property type="match status" value="1"/>
</dbReference>
<feature type="binding site" evidence="17">
    <location>
        <position position="47"/>
    </location>
    <ligand>
        <name>ATP</name>
        <dbReference type="ChEBI" id="CHEBI:30616"/>
    </ligand>
</feature>
<dbReference type="InterPro" id="IPR033699">
    <property type="entry name" value="POLO_box_Plk4_1"/>
</dbReference>
<evidence type="ECO:0000256" key="18">
    <source>
        <dbReference type="SAM" id="MobiDB-lite"/>
    </source>
</evidence>
<dbReference type="InterPro" id="IPR000719">
    <property type="entry name" value="Prot_kinase_dom"/>
</dbReference>
<comment type="catalytic activity">
    <reaction evidence="16">
        <text>L-seryl-[protein] + ATP = O-phospho-L-seryl-[protein] + ADP + H(+)</text>
        <dbReference type="Rhea" id="RHEA:17989"/>
        <dbReference type="Rhea" id="RHEA-COMP:9863"/>
        <dbReference type="Rhea" id="RHEA-COMP:11604"/>
        <dbReference type="ChEBI" id="CHEBI:15378"/>
        <dbReference type="ChEBI" id="CHEBI:29999"/>
        <dbReference type="ChEBI" id="CHEBI:30616"/>
        <dbReference type="ChEBI" id="CHEBI:83421"/>
        <dbReference type="ChEBI" id="CHEBI:456216"/>
        <dbReference type="EC" id="2.7.11.21"/>
    </reaction>
</comment>
<keyword evidence="6" id="KW-0808">Transferase</keyword>
<evidence type="ECO:0000256" key="2">
    <source>
        <dbReference type="ARBA" id="ARBA00012424"/>
    </source>
</evidence>
<dbReference type="InterPro" id="IPR000959">
    <property type="entry name" value="POLO_box_dom"/>
</dbReference>
<dbReference type="EMBL" id="JAZDUA010000323">
    <property type="protein sequence ID" value="KAK7794686.1"/>
    <property type="molecule type" value="Genomic_DNA"/>
</dbReference>
<dbReference type="CDD" id="cd13114">
    <property type="entry name" value="POLO_box_Plk4_1"/>
    <property type="match status" value="1"/>
</dbReference>
<gene>
    <name evidence="23" type="ORF">R5R35_008017</name>
</gene>
<evidence type="ECO:0000256" key="6">
    <source>
        <dbReference type="ARBA" id="ARBA00022679"/>
    </source>
</evidence>
<name>A0AAN9VE86_9ORTH</name>
<dbReference type="GO" id="GO:0005524">
    <property type="term" value="F:ATP binding"/>
    <property type="evidence" value="ECO:0007669"/>
    <property type="project" value="UniProtKB-UniRule"/>
</dbReference>
<dbReference type="GO" id="GO:0005634">
    <property type="term" value="C:nucleus"/>
    <property type="evidence" value="ECO:0007669"/>
    <property type="project" value="TreeGrafter"/>
</dbReference>
<comment type="subcellular location">
    <subcellularLocation>
        <location evidence="1">Cytoplasm</location>
        <location evidence="1">Cytoskeleton</location>
        <location evidence="1">Microtubule organizing center</location>
        <location evidence="1">Centrosome</location>
        <location evidence="1">Centriole</location>
    </subcellularLocation>
</comment>
<keyword evidence="9 17" id="KW-0067">ATP-binding</keyword>
<dbReference type="Gene3D" id="2.40.50.930">
    <property type="match status" value="1"/>
</dbReference>
<keyword evidence="11" id="KW-0206">Cytoskeleton</keyword>
<evidence type="ECO:0000256" key="14">
    <source>
        <dbReference type="ARBA" id="ARBA00030924"/>
    </source>
</evidence>
<dbReference type="GO" id="GO:0005814">
    <property type="term" value="C:centriole"/>
    <property type="evidence" value="ECO:0007669"/>
    <property type="project" value="UniProtKB-SubCell"/>
</dbReference>
<dbReference type="CDD" id="cd13116">
    <property type="entry name" value="POLO_box_Plk4_3"/>
    <property type="match status" value="1"/>
</dbReference>
<dbReference type="FunFam" id="1.10.510.10:FF:000576">
    <property type="entry name" value="Serine/threonine-protein kinase PLK4"/>
    <property type="match status" value="1"/>
</dbReference>
<feature type="compositionally biased region" description="Polar residues" evidence="18">
    <location>
        <begin position="697"/>
        <end position="706"/>
    </location>
</feature>
<evidence type="ECO:0000256" key="15">
    <source>
        <dbReference type="ARBA" id="ARBA00047802"/>
    </source>
</evidence>
<dbReference type="SUPFAM" id="SSF56112">
    <property type="entry name" value="Protein kinase-like (PK-like)"/>
    <property type="match status" value="1"/>
</dbReference>
<evidence type="ECO:0000256" key="8">
    <source>
        <dbReference type="ARBA" id="ARBA00022777"/>
    </source>
</evidence>
<dbReference type="InterPro" id="IPR033698">
    <property type="entry name" value="POLO_box_Plk4_2"/>
</dbReference>
<keyword evidence="8" id="KW-0418">Kinase</keyword>
<feature type="domain" description="POLO box" evidence="20">
    <location>
        <begin position="982"/>
        <end position="1060"/>
    </location>
</feature>
<dbReference type="PANTHER" id="PTHR24345">
    <property type="entry name" value="SERINE/THREONINE-PROTEIN KINASE PLK"/>
    <property type="match status" value="1"/>
</dbReference>
<sequence length="1078" mass="118657">MPPFSGGRTGFGERIENYEVHNLLGKGGFASVYRAKCLKSGTDVAVKMIDKKLMQAAGMVERVRQEVAIHCRLKHPSVLELYTFFEDANYVYLILELCHNGEIQRYLKNNSKILDEQEASHILRQVVQGLLYLHSHNILHRDLSLSNLLLTRDMQVKIADFGLATQLTRPDEKHHTMCGTPNYISPEVATRSSHGLEADVWGLGCLLYTLLVGRPPFDTDAVKSTLTRVVMANYKLPAYLSLEAKDLIDSLLKKNPKERIRLCNILDHPFMKHSKVQKELKNEESLGGDSGRGTISTNTPSQKTSSHLSTNSGSRALWPRLFEPLPEESVVHSPRESLSSNRHCRSRSEERFGNFCSSKFKQASSLSNEDGRISVFSQNGISCSATPCSSSSYLLHKSEQGSPCISYDRKTPCSAGHFSHDEKKATGCDDKCSSNSSSCCKKGSEVCLSRSPTVESLSRFDSAPEASSAAAPLRTCSSHCSFSSPHGSRCAVGKCPSGYHKPSLSQQDDDCSCTHKGVFSKCSNCSNCQCKQCERSPIVVDYSQETKSKQQYGDQKFSGERVLNDCFDKYSGPEKMKEHTGSLDKCHLSQGSSGSYQKGAGNDHNSHCSHYRADVDKHCNRTTCSHSACSCCLLHDLPGWKESVALGKKISSETRAVTERLSNEQCFLPSGKNLASFESPGSCPRESRSTECRRQDNPPQSSTPSVQKAPISSPLSSIRLQPTRHSTKNAILSIVADGEVVIEFLKKKSSGSEERVVDVCRISNDGMRIVLYQPNGGKGCLVRNSPPELPVQGADAIYSFETLPAKHWKKYLYASRFVDLVKAKTPKVTFYSEKAKCMLMENSPDPDIEMCFYEGGKIIKSSTEGIKLTDISGRVTDLSSPHKLESLAPSSRLMWEHYQQCAEHCMLLEKTLSQVFGDSPSTANCCFPVIVGRRPSTSTSTALQDKENVHADSKPMLQSFSFLTPNSAPPSRGISPAPSVGRLKNSVHIPGIGIAAQLPNGEVQVCYADGSVLIMNARGGEIRYSEKGGQPTHYLETDPVPSSLRERLGKVPLIMRYLIQRVGSSEGASLKTRVRNVR</sequence>
<evidence type="ECO:0000256" key="3">
    <source>
        <dbReference type="ARBA" id="ARBA00020245"/>
    </source>
</evidence>
<evidence type="ECO:0000256" key="4">
    <source>
        <dbReference type="ARBA" id="ARBA00022490"/>
    </source>
</evidence>
<evidence type="ECO:0000256" key="17">
    <source>
        <dbReference type="PROSITE-ProRule" id="PRU10141"/>
    </source>
</evidence>
<dbReference type="Gene3D" id="3.30.1120.130">
    <property type="match status" value="1"/>
</dbReference>
<dbReference type="InterPro" id="IPR017441">
    <property type="entry name" value="Protein_kinase_ATP_BS"/>
</dbReference>
<reference evidence="23 24" key="1">
    <citation type="submission" date="2024-03" db="EMBL/GenBank/DDBJ databases">
        <title>The genome assembly and annotation of the cricket Gryllus longicercus Weissman &amp; Gray.</title>
        <authorList>
            <person name="Szrajer S."/>
            <person name="Gray D."/>
            <person name="Ylla G."/>
        </authorList>
    </citation>
    <scope>NUCLEOTIDE SEQUENCE [LARGE SCALE GENOMIC DNA]</scope>
    <source>
        <strain evidence="23">DAG 2021-001</strain>
        <tissue evidence="23">Whole body minus gut</tissue>
    </source>
</reference>
<dbReference type="PROSITE" id="PS00107">
    <property type="entry name" value="PROTEIN_KINASE_ATP"/>
    <property type="match status" value="1"/>
</dbReference>
<protein>
    <recommendedName>
        <fullName evidence="3">Serine/threonine-protein kinase PLK4</fullName>
        <ecNumber evidence="2">2.7.11.21</ecNumber>
    </recommendedName>
    <alternativeName>
        <fullName evidence="12">Polo-like kinase 4</fullName>
    </alternativeName>
    <alternativeName>
        <fullName evidence="13 14">Serine/threonine-protein kinase SAK</fullName>
    </alternativeName>
</protein>
<feature type="domain" description="Protein kinase" evidence="19">
    <location>
        <begin position="18"/>
        <end position="271"/>
    </location>
</feature>
<evidence type="ECO:0000256" key="13">
    <source>
        <dbReference type="ARBA" id="ARBA00030429"/>
    </source>
</evidence>
<dbReference type="PROSITE" id="PS51984">
    <property type="entry name" value="CPB1"/>
    <property type="match status" value="1"/>
</dbReference>
<evidence type="ECO:0000313" key="23">
    <source>
        <dbReference type="EMBL" id="KAK7794686.1"/>
    </source>
</evidence>
<keyword evidence="5" id="KW-0723">Serine/threonine-protein kinase</keyword>
<dbReference type="GO" id="GO:0004674">
    <property type="term" value="F:protein serine/threonine kinase activity"/>
    <property type="evidence" value="ECO:0007669"/>
    <property type="project" value="UniProtKB-KW"/>
</dbReference>
<feature type="domain" description="Cryptic POLO box 2 (CPB2)" evidence="22">
    <location>
        <begin position="825"/>
        <end position="941"/>
    </location>
</feature>
<organism evidence="23 24">
    <name type="scientific">Gryllus longicercus</name>
    <dbReference type="NCBI Taxonomy" id="2509291"/>
    <lineage>
        <taxon>Eukaryota</taxon>
        <taxon>Metazoa</taxon>
        <taxon>Ecdysozoa</taxon>
        <taxon>Arthropoda</taxon>
        <taxon>Hexapoda</taxon>
        <taxon>Insecta</taxon>
        <taxon>Pterygota</taxon>
        <taxon>Neoptera</taxon>
        <taxon>Polyneoptera</taxon>
        <taxon>Orthoptera</taxon>
        <taxon>Ensifera</taxon>
        <taxon>Gryllidea</taxon>
        <taxon>Grylloidea</taxon>
        <taxon>Gryllidae</taxon>
        <taxon>Gryllinae</taxon>
        <taxon>Gryllus</taxon>
    </lineage>
</organism>
<dbReference type="EC" id="2.7.11.21" evidence="2"/>
<evidence type="ECO:0000259" key="20">
    <source>
        <dbReference type="PROSITE" id="PS50078"/>
    </source>
</evidence>
<evidence type="ECO:0000313" key="24">
    <source>
        <dbReference type="Proteomes" id="UP001378592"/>
    </source>
</evidence>
<dbReference type="Pfam" id="PF00659">
    <property type="entry name" value="POLO_box"/>
    <property type="match status" value="1"/>
</dbReference>
<evidence type="ECO:0000259" key="19">
    <source>
        <dbReference type="PROSITE" id="PS50011"/>
    </source>
</evidence>
<dbReference type="CDD" id="cd13115">
    <property type="entry name" value="POLO_box_Plk4_2"/>
    <property type="match status" value="1"/>
</dbReference>
<feature type="region of interest" description="Disordered" evidence="18">
    <location>
        <begin position="672"/>
        <end position="720"/>
    </location>
</feature>
<feature type="compositionally biased region" description="Polar residues" evidence="18">
    <location>
        <begin position="293"/>
        <end position="313"/>
    </location>
</feature>
<dbReference type="Gene3D" id="1.10.510.10">
    <property type="entry name" value="Transferase(Phosphotransferase) domain 1"/>
    <property type="match status" value="1"/>
</dbReference>
<dbReference type="AlphaFoldDB" id="A0AAN9VE86"/>
<feature type="region of interest" description="Disordered" evidence="18">
    <location>
        <begin position="276"/>
        <end position="313"/>
    </location>
</feature>
<dbReference type="PANTHER" id="PTHR24345:SF91">
    <property type="entry name" value="SERINE_THREONINE-PROTEIN KINASE PLK4"/>
    <property type="match status" value="1"/>
</dbReference>
<feature type="compositionally biased region" description="Basic and acidic residues" evidence="18">
    <location>
        <begin position="685"/>
        <end position="696"/>
    </location>
</feature>
<accession>A0AAN9VE86</accession>
<dbReference type="Pfam" id="PF18190">
    <property type="entry name" value="Plk4_PB1"/>
    <property type="match status" value="1"/>
</dbReference>
<keyword evidence="10" id="KW-0832">Ubl conjugation</keyword>
<feature type="domain" description="Cryptic POLO box 1 (CPB1)" evidence="21">
    <location>
        <begin position="707"/>
        <end position="824"/>
    </location>
</feature>
<dbReference type="PROSITE" id="PS51985">
    <property type="entry name" value="CPB2"/>
    <property type="match status" value="1"/>
</dbReference>
<evidence type="ECO:0000256" key="12">
    <source>
        <dbReference type="ARBA" id="ARBA00030332"/>
    </source>
</evidence>
<evidence type="ECO:0000256" key="7">
    <source>
        <dbReference type="ARBA" id="ARBA00022741"/>
    </source>
</evidence>